<dbReference type="Pfam" id="PF08596">
    <property type="entry name" value="Lgl_C"/>
    <property type="match status" value="1"/>
</dbReference>
<organism evidence="2 3">
    <name type="scientific">Zalerion maritima</name>
    <dbReference type="NCBI Taxonomy" id="339359"/>
    <lineage>
        <taxon>Eukaryota</taxon>
        <taxon>Fungi</taxon>
        <taxon>Dikarya</taxon>
        <taxon>Ascomycota</taxon>
        <taxon>Pezizomycotina</taxon>
        <taxon>Sordariomycetes</taxon>
        <taxon>Lulworthiomycetidae</taxon>
        <taxon>Lulworthiales</taxon>
        <taxon>Lulworthiaceae</taxon>
        <taxon>Zalerion</taxon>
    </lineage>
</organism>
<name>A0AAD5RNJ7_9PEZI</name>
<comment type="caution">
    <text evidence="2">The sequence shown here is derived from an EMBL/GenBank/DDBJ whole genome shotgun (WGS) entry which is preliminary data.</text>
</comment>
<accession>A0AAD5RNJ7</accession>
<dbReference type="InterPro" id="IPR036322">
    <property type="entry name" value="WD40_repeat_dom_sf"/>
</dbReference>
<evidence type="ECO:0000313" key="3">
    <source>
        <dbReference type="Proteomes" id="UP001201980"/>
    </source>
</evidence>
<dbReference type="GO" id="GO:0045159">
    <property type="term" value="F:myosin II binding"/>
    <property type="evidence" value="ECO:0007669"/>
    <property type="project" value="TreeGrafter"/>
</dbReference>
<proteinExistence type="predicted"/>
<dbReference type="Proteomes" id="UP001201980">
    <property type="component" value="Unassembled WGS sequence"/>
</dbReference>
<dbReference type="SUPFAM" id="SSF69322">
    <property type="entry name" value="Tricorn protease domain 2"/>
    <property type="match status" value="1"/>
</dbReference>
<dbReference type="PANTHER" id="PTHR10241">
    <property type="entry name" value="LETHAL 2 GIANT LARVAE PROTEIN"/>
    <property type="match status" value="1"/>
</dbReference>
<dbReference type="SUPFAM" id="SSF50978">
    <property type="entry name" value="WD40 repeat-like"/>
    <property type="match status" value="1"/>
</dbReference>
<reference evidence="2" key="1">
    <citation type="submission" date="2022-07" db="EMBL/GenBank/DDBJ databases">
        <title>Draft genome sequence of Zalerion maritima ATCC 34329, a (micro)plastics degrading marine fungus.</title>
        <authorList>
            <person name="Paco A."/>
            <person name="Goncalves M.F.M."/>
            <person name="Rocha-Santos T.A.P."/>
            <person name="Alves A."/>
        </authorList>
    </citation>
    <scope>NUCLEOTIDE SEQUENCE</scope>
    <source>
        <strain evidence="2">ATCC 34329</strain>
    </source>
</reference>
<protein>
    <recommendedName>
        <fullName evidence="1">Lethal giant larvae (Lgl)-like C-terminal domain-containing protein</fullName>
    </recommendedName>
</protein>
<evidence type="ECO:0000259" key="1">
    <source>
        <dbReference type="Pfam" id="PF08596"/>
    </source>
</evidence>
<feature type="domain" description="Lethal giant larvae (Lgl)-like C-terminal" evidence="1">
    <location>
        <begin position="520"/>
        <end position="912"/>
    </location>
</feature>
<evidence type="ECO:0000313" key="2">
    <source>
        <dbReference type="EMBL" id="KAJ2899931.1"/>
    </source>
</evidence>
<sequence length="992" mass="108048">MSSFIRGKQVGIQNDLSLTIQDIHFAPDDQARYGINSQIACITYEPVQSLLAVGTKETNYGQGKIYLFGTNRVARTLEYSDTHNAAHKRKGKTDFVDLKFFGPGASALLSLDSHSDISIWDLRSGMRVTGFPNPGQIASVCTDPALDWAFLGLKMGDVLAYDLDRFRLSGFRLSNPWRQHKPHAINLRIVSVVLHPTDVGKLMIAYNYGVAIFSFKQDKTQRYLEYVVPAGAPGGDGKISNKDRRPELTHAVWHPLGTFILTVHDDGCLVFWDQSNGRILMARSLTDSYVNRPNNAHSPDMMAMPTKPIMKVKWCCKKNPDDTALLVAGGTPNAGLTFLDLGQTPAYATSSWQVLESHFEGKKQSTLPTPPGVAVVDFVLIPRESPHYAGGQDPLAIIALLSSGELITMSFPSGYPISPTNMLHPSLSLVHPFVSKTHVNTMDRERWTSMMEERHQGEVLIKGGAEGPRARRRGHDRTILQVAHGDATVRLWDVGHGDQVENPRQIQVDVSRAVGRFDDVQVTAMDLSSLTGEFVVGTSCGELVTWRWGLNPNPGHDTAKDLPPNPGDITDISCRAEPPLKEGLMPTFLYEMMQGPVSATRISDIGFIAVGSETGHFSIIDLRGPRVIYSANTGDFIKAEKRSSILRHSTHGGATPPKEWATTIEFGVMTLDDDGYSSIACFVGTNIGHVVTFKLLPANGGAYTVSPAGVVSADEKVIALCPIMADTGRSAVATGHLVSGLRSGQNVNGALVVVTTREARVLRPATSKGASKTFDDYLVHSAAVSSRIDVGGVTSHALVTVSGDRMARAFTLPGLKEINKHELAMMDMSWADKSMVTSEGDVLAWASPSELALVQLWGTSEKLEDGTQDILINPELEVPPRPTISNLQWISGTQYISPSDLDMLIWPDRPPRRDLNGEVLSNANAGPSGPGEGWGDYMMRMLNERAEKLNTVNDGMQNLSDATNQWAEDMGKVAKKQKRGMLFSGLGSKFGL</sequence>
<dbReference type="EMBL" id="JAKWBI020000184">
    <property type="protein sequence ID" value="KAJ2899931.1"/>
    <property type="molecule type" value="Genomic_DNA"/>
</dbReference>
<keyword evidence="3" id="KW-1185">Reference proteome</keyword>
<dbReference type="GO" id="GO:0005886">
    <property type="term" value="C:plasma membrane"/>
    <property type="evidence" value="ECO:0007669"/>
    <property type="project" value="TreeGrafter"/>
</dbReference>
<dbReference type="PANTHER" id="PTHR10241:SF25">
    <property type="entry name" value="TOMOSYN, ISOFORM C"/>
    <property type="match status" value="1"/>
</dbReference>
<dbReference type="Gene3D" id="2.130.10.10">
    <property type="entry name" value="YVTN repeat-like/Quinoprotein amine dehydrogenase"/>
    <property type="match status" value="1"/>
</dbReference>
<dbReference type="InterPro" id="IPR013905">
    <property type="entry name" value="Lgl_C_dom"/>
</dbReference>
<dbReference type="InterPro" id="IPR015943">
    <property type="entry name" value="WD40/YVTN_repeat-like_dom_sf"/>
</dbReference>
<dbReference type="GO" id="GO:0006893">
    <property type="term" value="P:Golgi to plasma membrane transport"/>
    <property type="evidence" value="ECO:0007669"/>
    <property type="project" value="TreeGrafter"/>
</dbReference>
<dbReference type="GO" id="GO:0019905">
    <property type="term" value="F:syntaxin binding"/>
    <property type="evidence" value="ECO:0007669"/>
    <property type="project" value="TreeGrafter"/>
</dbReference>
<dbReference type="GO" id="GO:0005737">
    <property type="term" value="C:cytoplasm"/>
    <property type="evidence" value="ECO:0007669"/>
    <property type="project" value="TreeGrafter"/>
</dbReference>
<gene>
    <name evidence="2" type="ORF">MKZ38_002730</name>
</gene>
<dbReference type="AlphaFoldDB" id="A0AAD5RNJ7"/>
<dbReference type="GO" id="GO:0006887">
    <property type="term" value="P:exocytosis"/>
    <property type="evidence" value="ECO:0007669"/>
    <property type="project" value="TreeGrafter"/>
</dbReference>
<dbReference type="GO" id="GO:0005096">
    <property type="term" value="F:GTPase activator activity"/>
    <property type="evidence" value="ECO:0007669"/>
    <property type="project" value="TreeGrafter"/>
</dbReference>